<evidence type="ECO:0000256" key="1">
    <source>
        <dbReference type="ARBA" id="ARBA00001164"/>
    </source>
</evidence>
<evidence type="ECO:0000256" key="9">
    <source>
        <dbReference type="HAMAP-Rule" id="MF_00135"/>
    </source>
</evidence>
<evidence type="ECO:0000256" key="4">
    <source>
        <dbReference type="ARBA" id="ARBA00022272"/>
    </source>
</evidence>
<keyword evidence="7 9" id="KW-0057">Aromatic amino acid biosynthesis</keyword>
<evidence type="ECO:0000313" key="11">
    <source>
        <dbReference type="EMBL" id="MBK9984845.1"/>
    </source>
</evidence>
<comment type="caution">
    <text evidence="11">The sequence shown here is derived from an EMBL/GenBank/DDBJ whole genome shotgun (WGS) entry which is preliminary data.</text>
</comment>
<evidence type="ECO:0000256" key="6">
    <source>
        <dbReference type="ARBA" id="ARBA00022822"/>
    </source>
</evidence>
<dbReference type="InterPro" id="IPR013785">
    <property type="entry name" value="Aldolase_TIM"/>
</dbReference>
<evidence type="ECO:0000256" key="8">
    <source>
        <dbReference type="ARBA" id="ARBA00023235"/>
    </source>
</evidence>
<dbReference type="AlphaFoldDB" id="A0A9D7T083"/>
<evidence type="ECO:0000256" key="5">
    <source>
        <dbReference type="ARBA" id="ARBA00022605"/>
    </source>
</evidence>
<evidence type="ECO:0000259" key="10">
    <source>
        <dbReference type="Pfam" id="PF00697"/>
    </source>
</evidence>
<dbReference type="CDD" id="cd00405">
    <property type="entry name" value="PRAI"/>
    <property type="match status" value="1"/>
</dbReference>
<sequence>MSTRIKICCISSSEEAMLAINYGANALGLVGPMPSGPGPISVSLIREIAQNVHPGVSTFLLTSETTADGIIRMYNQTHTQVLQLVDAVEDVNVYLKLREALPHVKLVQVIHVTGEESLDEAILLAPYTDALLLDSGNPKLAVKELGGTGRVHDWKVSRAIVEQCGKPVFLAGGLNPSNVREAIDHVNPFGVDICSGLRRNGKLDEGLVEKFVKMIR</sequence>
<evidence type="ECO:0000256" key="3">
    <source>
        <dbReference type="ARBA" id="ARBA00012572"/>
    </source>
</evidence>
<comment type="catalytic activity">
    <reaction evidence="1 9">
        <text>N-(5-phospho-beta-D-ribosyl)anthranilate = 1-(2-carboxyphenylamino)-1-deoxy-D-ribulose 5-phosphate</text>
        <dbReference type="Rhea" id="RHEA:21540"/>
        <dbReference type="ChEBI" id="CHEBI:18277"/>
        <dbReference type="ChEBI" id="CHEBI:58613"/>
        <dbReference type="EC" id="5.3.1.24"/>
    </reaction>
</comment>
<name>A0A9D7T083_9BACT</name>
<dbReference type="PANTHER" id="PTHR42894">
    <property type="entry name" value="N-(5'-PHOSPHORIBOSYL)ANTHRANILATE ISOMERASE"/>
    <property type="match status" value="1"/>
</dbReference>
<gene>
    <name evidence="9" type="primary">trpF</name>
    <name evidence="11" type="ORF">IPP15_21190</name>
</gene>
<proteinExistence type="inferred from homology"/>
<keyword evidence="8 9" id="KW-0413">Isomerase</keyword>
<dbReference type="EC" id="5.3.1.24" evidence="3 9"/>
<reference evidence="11 12" key="1">
    <citation type="submission" date="2020-10" db="EMBL/GenBank/DDBJ databases">
        <title>Connecting structure to function with the recovery of over 1000 high-quality activated sludge metagenome-assembled genomes encoding full-length rRNA genes using long-read sequencing.</title>
        <authorList>
            <person name="Singleton C.M."/>
            <person name="Petriglieri F."/>
            <person name="Kristensen J.M."/>
            <person name="Kirkegaard R.H."/>
            <person name="Michaelsen T.Y."/>
            <person name="Andersen M.H."/>
            <person name="Karst S.M."/>
            <person name="Dueholm M.S."/>
            <person name="Nielsen P.H."/>
            <person name="Albertsen M."/>
        </authorList>
    </citation>
    <scope>NUCLEOTIDE SEQUENCE [LARGE SCALE GENOMIC DNA]</scope>
    <source>
        <strain evidence="11">Ribe_18-Q3-R11-54_MAXAC.273</strain>
    </source>
</reference>
<dbReference type="Gene3D" id="3.20.20.70">
    <property type="entry name" value="Aldolase class I"/>
    <property type="match status" value="1"/>
</dbReference>
<feature type="domain" description="N-(5'phosphoribosyl) anthranilate isomerase (PRAI)" evidence="10">
    <location>
        <begin position="6"/>
        <end position="213"/>
    </location>
</feature>
<keyword evidence="6 9" id="KW-0822">Tryptophan biosynthesis</keyword>
<dbReference type="InterPro" id="IPR044643">
    <property type="entry name" value="TrpF_fam"/>
</dbReference>
<evidence type="ECO:0000313" key="12">
    <source>
        <dbReference type="Proteomes" id="UP000808337"/>
    </source>
</evidence>
<comment type="similarity">
    <text evidence="9">Belongs to the TrpF family.</text>
</comment>
<dbReference type="Proteomes" id="UP000808337">
    <property type="component" value="Unassembled WGS sequence"/>
</dbReference>
<dbReference type="HAMAP" id="MF_00135">
    <property type="entry name" value="PRAI"/>
    <property type="match status" value="1"/>
</dbReference>
<organism evidence="11 12">
    <name type="scientific">Candidatus Opimibacter skivensis</name>
    <dbReference type="NCBI Taxonomy" id="2982028"/>
    <lineage>
        <taxon>Bacteria</taxon>
        <taxon>Pseudomonadati</taxon>
        <taxon>Bacteroidota</taxon>
        <taxon>Saprospiria</taxon>
        <taxon>Saprospirales</taxon>
        <taxon>Saprospiraceae</taxon>
        <taxon>Candidatus Opimibacter</taxon>
    </lineage>
</organism>
<protein>
    <recommendedName>
        <fullName evidence="4 9">N-(5'-phosphoribosyl)anthranilate isomerase</fullName>
        <shortName evidence="9">PRAI</shortName>
        <ecNumber evidence="3 9">5.3.1.24</ecNumber>
    </recommendedName>
</protein>
<dbReference type="GO" id="GO:0004640">
    <property type="term" value="F:phosphoribosylanthranilate isomerase activity"/>
    <property type="evidence" value="ECO:0007669"/>
    <property type="project" value="UniProtKB-UniRule"/>
</dbReference>
<dbReference type="Pfam" id="PF00697">
    <property type="entry name" value="PRAI"/>
    <property type="match status" value="1"/>
</dbReference>
<accession>A0A9D7T083</accession>
<dbReference type="SUPFAM" id="SSF51366">
    <property type="entry name" value="Ribulose-phoshate binding barrel"/>
    <property type="match status" value="1"/>
</dbReference>
<dbReference type="GO" id="GO:0000162">
    <property type="term" value="P:L-tryptophan biosynthetic process"/>
    <property type="evidence" value="ECO:0007669"/>
    <property type="project" value="UniProtKB-UniRule"/>
</dbReference>
<evidence type="ECO:0000256" key="7">
    <source>
        <dbReference type="ARBA" id="ARBA00023141"/>
    </source>
</evidence>
<keyword evidence="5 9" id="KW-0028">Amino-acid biosynthesis</keyword>
<evidence type="ECO:0000256" key="2">
    <source>
        <dbReference type="ARBA" id="ARBA00004664"/>
    </source>
</evidence>
<dbReference type="InterPro" id="IPR001240">
    <property type="entry name" value="PRAI_dom"/>
</dbReference>
<dbReference type="PANTHER" id="PTHR42894:SF1">
    <property type="entry name" value="N-(5'-PHOSPHORIBOSYL)ANTHRANILATE ISOMERASE"/>
    <property type="match status" value="1"/>
</dbReference>
<comment type="pathway">
    <text evidence="2 9">Amino-acid biosynthesis; L-tryptophan biosynthesis; L-tryptophan from chorismate: step 3/5.</text>
</comment>
<dbReference type="InterPro" id="IPR011060">
    <property type="entry name" value="RibuloseP-bd_barrel"/>
</dbReference>
<dbReference type="EMBL" id="JADKGY010000032">
    <property type="protein sequence ID" value="MBK9984845.1"/>
    <property type="molecule type" value="Genomic_DNA"/>
</dbReference>